<gene>
    <name evidence="2" type="ORF">MHI_LOCUS876020</name>
</gene>
<accession>A0A6V7HG81</accession>
<name>A0A6V7HG81_9HYME</name>
<dbReference type="AlphaFoldDB" id="A0A6V7HG81"/>
<evidence type="ECO:0000256" key="1">
    <source>
        <dbReference type="SAM" id="MobiDB-lite"/>
    </source>
</evidence>
<evidence type="ECO:0000313" key="3">
    <source>
        <dbReference type="Proteomes" id="UP000752696"/>
    </source>
</evidence>
<keyword evidence="3" id="KW-1185">Reference proteome</keyword>
<evidence type="ECO:0000313" key="2">
    <source>
        <dbReference type="EMBL" id="CAD1479715.1"/>
    </source>
</evidence>
<feature type="region of interest" description="Disordered" evidence="1">
    <location>
        <begin position="1"/>
        <end position="80"/>
    </location>
</feature>
<dbReference type="Proteomes" id="UP000752696">
    <property type="component" value="Unassembled WGS sequence"/>
</dbReference>
<sequence length="105" mass="12103">MPMRGDAHGCDVLDSAKKKSKTQYRKVSETELKRSGQKRRKENDTAKEEQRSRIYMYEESSPRVSRHDGKRLAVDSPEVSPSNLNWAKIDYYGGISMADYRTARS</sequence>
<feature type="compositionally biased region" description="Basic and acidic residues" evidence="1">
    <location>
        <begin position="41"/>
        <end position="52"/>
    </location>
</feature>
<proteinExistence type="predicted"/>
<dbReference type="EMBL" id="CAJDYZ010011585">
    <property type="protein sequence ID" value="CAD1479715.1"/>
    <property type="molecule type" value="Genomic_DNA"/>
</dbReference>
<comment type="caution">
    <text evidence="2">The sequence shown here is derived from an EMBL/GenBank/DDBJ whole genome shotgun (WGS) entry which is preliminary data.</text>
</comment>
<protein>
    <submittedName>
        <fullName evidence="2">Uncharacterized protein</fullName>
    </submittedName>
</protein>
<organism evidence="2 3">
    <name type="scientific">Heterotrigona itama</name>
    <dbReference type="NCBI Taxonomy" id="395501"/>
    <lineage>
        <taxon>Eukaryota</taxon>
        <taxon>Metazoa</taxon>
        <taxon>Ecdysozoa</taxon>
        <taxon>Arthropoda</taxon>
        <taxon>Hexapoda</taxon>
        <taxon>Insecta</taxon>
        <taxon>Pterygota</taxon>
        <taxon>Neoptera</taxon>
        <taxon>Endopterygota</taxon>
        <taxon>Hymenoptera</taxon>
        <taxon>Apocrita</taxon>
        <taxon>Aculeata</taxon>
        <taxon>Apoidea</taxon>
        <taxon>Anthophila</taxon>
        <taxon>Apidae</taxon>
        <taxon>Heterotrigona</taxon>
    </lineage>
</organism>
<reference evidence="2" key="1">
    <citation type="submission" date="2020-07" db="EMBL/GenBank/DDBJ databases">
        <authorList>
            <person name="Nazaruddin N."/>
        </authorList>
    </citation>
    <scope>NUCLEOTIDE SEQUENCE</scope>
</reference>
<feature type="compositionally biased region" description="Basic and acidic residues" evidence="1">
    <location>
        <begin position="1"/>
        <end position="17"/>
    </location>
</feature>